<dbReference type="GO" id="GO:0016020">
    <property type="term" value="C:membrane"/>
    <property type="evidence" value="ECO:0007669"/>
    <property type="project" value="TreeGrafter"/>
</dbReference>
<evidence type="ECO:0000313" key="2">
    <source>
        <dbReference type="EMBL" id="JAV57742.1"/>
    </source>
</evidence>
<dbReference type="SMART" id="SM00516">
    <property type="entry name" value="SEC14"/>
    <property type="match status" value="1"/>
</dbReference>
<accession>A0A1Y1K8E7</accession>
<feature type="domain" description="CRAL-TRIO" evidence="1">
    <location>
        <begin position="1"/>
        <end position="152"/>
    </location>
</feature>
<dbReference type="PROSITE" id="PS50191">
    <property type="entry name" value="CRAL_TRIO"/>
    <property type="match status" value="1"/>
</dbReference>
<organism evidence="2">
    <name type="scientific">Photinus pyralis</name>
    <name type="common">Common eastern firefly</name>
    <name type="synonym">Lampyris pyralis</name>
    <dbReference type="NCBI Taxonomy" id="7054"/>
    <lineage>
        <taxon>Eukaryota</taxon>
        <taxon>Metazoa</taxon>
        <taxon>Ecdysozoa</taxon>
        <taxon>Arthropoda</taxon>
        <taxon>Hexapoda</taxon>
        <taxon>Insecta</taxon>
        <taxon>Pterygota</taxon>
        <taxon>Neoptera</taxon>
        <taxon>Endopterygota</taxon>
        <taxon>Coleoptera</taxon>
        <taxon>Polyphaga</taxon>
        <taxon>Elateriformia</taxon>
        <taxon>Elateroidea</taxon>
        <taxon>Lampyridae</taxon>
        <taxon>Lampyrinae</taxon>
        <taxon>Photinus</taxon>
    </lineage>
</organism>
<dbReference type="AlphaFoldDB" id="A0A1Y1K8E7"/>
<dbReference type="PRINTS" id="PR00180">
    <property type="entry name" value="CRETINALDHBP"/>
</dbReference>
<dbReference type="Gene3D" id="1.20.5.1200">
    <property type="entry name" value="Alpha-tocopherol transfer"/>
    <property type="match status" value="1"/>
</dbReference>
<sequence length="195" mass="22539">MISSTIENFEIVIVRWKYCDIKKVSLINASKLGFMLFDVFMNESPTCMINGHTVIIDCENLPLGYALQLSPRFIRELKHVVFKAYPTRIKAIHVVNCFPGVGTMFNIFKPILPVKIVSRIHFYKASSISELRAHIPPSVLPKDYGGEGETLDTLRDVTRSMFEERRSWFLKELSDARRQRKSPPQQFEWGTVYAH</sequence>
<dbReference type="CDD" id="cd00170">
    <property type="entry name" value="SEC14"/>
    <property type="match status" value="1"/>
</dbReference>
<dbReference type="Gene3D" id="3.40.525.10">
    <property type="entry name" value="CRAL-TRIO lipid binding domain"/>
    <property type="match status" value="1"/>
</dbReference>
<reference evidence="2" key="1">
    <citation type="journal article" date="2016" name="Sci. Rep.">
        <title>Molecular characterization of firefly nuptial gifts: a multi-omics approach sheds light on postcopulatory sexual selection.</title>
        <authorList>
            <person name="Al-Wathiqui N."/>
            <person name="Fallon T.R."/>
            <person name="South A."/>
            <person name="Weng J.K."/>
            <person name="Lewis S.M."/>
        </authorList>
    </citation>
    <scope>NUCLEOTIDE SEQUENCE</scope>
</reference>
<dbReference type="PANTHER" id="PTHR10174:SF222">
    <property type="entry name" value="GH10083P-RELATED"/>
    <property type="match status" value="1"/>
</dbReference>
<dbReference type="Pfam" id="PF00650">
    <property type="entry name" value="CRAL_TRIO"/>
    <property type="match status" value="1"/>
</dbReference>
<dbReference type="InterPro" id="IPR001251">
    <property type="entry name" value="CRAL-TRIO_dom"/>
</dbReference>
<dbReference type="PANTHER" id="PTHR10174">
    <property type="entry name" value="ALPHA-TOCOPHEROL TRANSFER PROTEIN-RELATED"/>
    <property type="match status" value="1"/>
</dbReference>
<name>A0A1Y1K8E7_PHOPY</name>
<protein>
    <recommendedName>
        <fullName evidence="1">CRAL-TRIO domain-containing protein</fullName>
    </recommendedName>
</protein>
<dbReference type="SUPFAM" id="SSF52087">
    <property type="entry name" value="CRAL/TRIO domain"/>
    <property type="match status" value="1"/>
</dbReference>
<dbReference type="GO" id="GO:1902936">
    <property type="term" value="F:phosphatidylinositol bisphosphate binding"/>
    <property type="evidence" value="ECO:0007669"/>
    <property type="project" value="TreeGrafter"/>
</dbReference>
<proteinExistence type="predicted"/>
<dbReference type="InterPro" id="IPR036865">
    <property type="entry name" value="CRAL-TRIO_dom_sf"/>
</dbReference>
<dbReference type="EMBL" id="GEZM01089042">
    <property type="protein sequence ID" value="JAV57742.1"/>
    <property type="molecule type" value="Transcribed_RNA"/>
</dbReference>
<evidence type="ECO:0000259" key="1">
    <source>
        <dbReference type="PROSITE" id="PS50191"/>
    </source>
</evidence>